<dbReference type="RefSeq" id="WP_122134311.1">
    <property type="nucleotide sequence ID" value="NZ_QSCQ01000011.1"/>
</dbReference>
<protein>
    <submittedName>
        <fullName evidence="1">Uncharacterized protein</fullName>
    </submittedName>
</protein>
<evidence type="ECO:0000313" key="2">
    <source>
        <dbReference type="Proteomes" id="UP000284431"/>
    </source>
</evidence>
<reference evidence="1 2" key="1">
    <citation type="submission" date="2018-08" db="EMBL/GenBank/DDBJ databases">
        <title>A genome reference for cultivated species of the human gut microbiota.</title>
        <authorList>
            <person name="Zou Y."/>
            <person name="Xue W."/>
            <person name="Luo G."/>
        </authorList>
    </citation>
    <scope>NUCLEOTIDE SEQUENCE [LARGE SCALE GENOMIC DNA]</scope>
    <source>
        <strain evidence="1 2">OF02-6LB</strain>
    </source>
</reference>
<accession>A0A413J5B7</accession>
<dbReference type="Proteomes" id="UP000284431">
    <property type="component" value="Unassembled WGS sequence"/>
</dbReference>
<dbReference type="AlphaFoldDB" id="A0A413J5B7"/>
<evidence type="ECO:0000313" key="1">
    <source>
        <dbReference type="EMBL" id="RGY26411.1"/>
    </source>
</evidence>
<dbReference type="EMBL" id="QSCS01000011">
    <property type="protein sequence ID" value="RGY26411.1"/>
    <property type="molecule type" value="Genomic_DNA"/>
</dbReference>
<comment type="caution">
    <text evidence="1">The sequence shown here is derived from an EMBL/GenBank/DDBJ whole genome shotgun (WGS) entry which is preliminary data.</text>
</comment>
<gene>
    <name evidence="1" type="ORF">DXA49_08935</name>
</gene>
<sequence>MVEDSMELKERIALLAGAAGACNEGLQELAATKSRVDMLRCFFDNIKFCLSRHTPSSVFIRSNFGDMMHGQGLYADETVNVKNQKEVAFVGKCYAVVEITERMMCRIWAADSTKLNLRASNGARLIIDALDNADIIVDECSGAHVTVYLYGNATCTGADLIVRKGATYEL</sequence>
<organism evidence="1 2">
    <name type="scientific">Bacteroides caccae</name>
    <dbReference type="NCBI Taxonomy" id="47678"/>
    <lineage>
        <taxon>Bacteria</taxon>
        <taxon>Pseudomonadati</taxon>
        <taxon>Bacteroidota</taxon>
        <taxon>Bacteroidia</taxon>
        <taxon>Bacteroidales</taxon>
        <taxon>Bacteroidaceae</taxon>
        <taxon>Bacteroides</taxon>
    </lineage>
</organism>
<proteinExistence type="predicted"/>
<name>A0A413J5B7_9BACE</name>